<name>A0ABM5LWV3_BACA1</name>
<protein>
    <submittedName>
        <fullName evidence="2">Ribonuclease</fullName>
    </submittedName>
</protein>
<organism evidence="2 3">
    <name type="scientific">Bacillus atrophaeus (strain 1942)</name>
    <dbReference type="NCBI Taxonomy" id="720555"/>
    <lineage>
        <taxon>Bacteria</taxon>
        <taxon>Bacillati</taxon>
        <taxon>Bacillota</taxon>
        <taxon>Bacilli</taxon>
        <taxon>Bacillales</taxon>
        <taxon>Bacillaceae</taxon>
        <taxon>Bacillus</taxon>
    </lineage>
</organism>
<proteinExistence type="predicted"/>
<dbReference type="SUPFAM" id="SSF64182">
    <property type="entry name" value="DHH phosphoesterases"/>
    <property type="match status" value="1"/>
</dbReference>
<dbReference type="EMBL" id="CP002207">
    <property type="protein sequence ID" value="ADP32380.1"/>
    <property type="molecule type" value="Genomic_DNA"/>
</dbReference>
<dbReference type="Proteomes" id="UP000006867">
    <property type="component" value="Chromosome"/>
</dbReference>
<accession>A0ABM5LWV3</accession>
<dbReference type="Gene3D" id="3.90.1640.10">
    <property type="entry name" value="inorganic pyrophosphatase (n-terminal core)"/>
    <property type="match status" value="1"/>
</dbReference>
<evidence type="ECO:0000313" key="3">
    <source>
        <dbReference type="Proteomes" id="UP000006867"/>
    </source>
</evidence>
<dbReference type="Pfam" id="PF26386">
    <property type="entry name" value="NrnB_C"/>
    <property type="match status" value="1"/>
</dbReference>
<evidence type="ECO:0000259" key="1">
    <source>
        <dbReference type="Pfam" id="PF26386"/>
    </source>
</evidence>
<feature type="domain" description="Oligoribonuclease NrnB C-terminal" evidence="1">
    <location>
        <begin position="326"/>
        <end position="394"/>
    </location>
</feature>
<reference evidence="2 3" key="1">
    <citation type="journal article" date="2011" name="Front. Microbiol.">
        <title>Genomic signatures of strain selection and enhancement in Bacillus atrophaeus var. globigii, a historical biowarfare simulant.</title>
        <authorList>
            <person name="Gibbons H.S."/>
            <person name="Broomall S.M."/>
            <person name="McNew L.A."/>
            <person name="Daligault H."/>
            <person name="Chapman C."/>
            <person name="Bruce D."/>
            <person name="Karavis M."/>
            <person name="Krepps M."/>
            <person name="McGregor P.A."/>
            <person name="Hong C."/>
            <person name="Park K.H."/>
            <person name="Akmal A."/>
            <person name="Feldman A."/>
            <person name="Lin J.S."/>
            <person name="Chang W.E."/>
            <person name="Higgs B.W."/>
            <person name="Demirev P."/>
            <person name="Lindquist J."/>
            <person name="Liem A."/>
            <person name="Fochler E."/>
            <person name="Read T.D."/>
            <person name="Tapia R."/>
            <person name="Johnson S."/>
            <person name="Bishop-Lilly K.A."/>
            <person name="Detter C."/>
            <person name="Han C."/>
            <person name="Sozhamannan S."/>
            <person name="Rosenzweig C.N."/>
            <person name="Skowronski E.W."/>
        </authorList>
    </citation>
    <scope>NUCLEOTIDE SEQUENCE [LARGE SCALE GENOMIC DNA]</scope>
    <source>
        <strain evidence="2 3">1942</strain>
    </source>
</reference>
<dbReference type="RefSeq" id="WP_003328765.1">
    <property type="nucleotide sequence ID" value="NC_014639.1"/>
</dbReference>
<evidence type="ECO:0000313" key="2">
    <source>
        <dbReference type="EMBL" id="ADP32380.1"/>
    </source>
</evidence>
<keyword evidence="3" id="KW-1185">Reference proteome</keyword>
<dbReference type="Gene3D" id="3.10.310.30">
    <property type="match status" value="1"/>
</dbReference>
<dbReference type="InterPro" id="IPR038763">
    <property type="entry name" value="DHH_sf"/>
</dbReference>
<sequence>MYHLYSHNDLDGVGCGIVAKLAFGDQVEVRYNSVSGLDIQVQHFLEKTKDSMRQDELFITDLSVNQDNEERLNKYAEAGGKVKLIDHHKTALHLNQHDWGLVQVEYDDGRLASATSLLYEYFIQHDLIIPTNALDQFTELVRQYDTWEWEKHDQKQAKRLNDLFFLLSIDEFEEKMIRRLSENDQFFFDEFEEKLLDLEDQKIERYLRRKKREMVQTFIHEHCVGIVHAESYHSELGNRLGKDNPHLDYIAILIMGAKRVSLRTIHDHIDLSEVAGRYGGGGHAKASGCSLTDEVYQLYVDEAFRIEPMRPDAFRNIYNLKGSENGSLYENREHVTFFLFPSDNKWNIQINGETQDETFSAFEEAEWFIKRNYAASLVRDEVYVTFLAEHMKLTNRSRR</sequence>
<dbReference type="PANTHER" id="PTHR42146">
    <property type="entry name" value="3',5'-CYCLIC-NUCLEOTIDE PHOSPHODIESTERASE"/>
    <property type="match status" value="1"/>
</dbReference>
<dbReference type="PANTHER" id="PTHR42146:SF1">
    <property type="entry name" value="OLIGORIBONUCLEASE NRNB"/>
    <property type="match status" value="1"/>
</dbReference>
<gene>
    <name evidence="2" type="ordered locus">BATR1942_07150</name>
</gene>
<dbReference type="InterPro" id="IPR058608">
    <property type="entry name" value="NrnB_C"/>
</dbReference>
<dbReference type="InterPro" id="IPR052968">
    <property type="entry name" value="Nucleotide_metab_enz"/>
</dbReference>